<sequence>MSQYMSVKKCYFFEADHVPDTIMVSVLCEHGFNRFYFHDQKPGNFVLIIVHPAEGNRVSVDCHYNVSPESEGRSTVEVSAHKLVETIRLMLSTAIASGFGK</sequence>
<evidence type="ECO:0000313" key="1">
    <source>
        <dbReference type="EMBL" id="QDH49645.1"/>
    </source>
</evidence>
<dbReference type="KEGG" id="vg:55620360"/>
<gene>
    <name evidence="1" type="primary">23</name>
    <name evidence="1" type="ORF">KYLE_25</name>
</gene>
<dbReference type="EMBL" id="MN038177">
    <property type="protein sequence ID" value="QDH49645.1"/>
    <property type="molecule type" value="Genomic_DNA"/>
</dbReference>
<dbReference type="RefSeq" id="YP_009849857.1">
    <property type="nucleotide sequence ID" value="NC_048796.1"/>
</dbReference>
<proteinExistence type="predicted"/>
<accession>A0A514A8R8</accession>
<dbReference type="GeneID" id="55620360"/>
<dbReference type="Proteomes" id="UP000319711">
    <property type="component" value="Segment"/>
</dbReference>
<organism evidence="1 2">
    <name type="scientific">Pantoea phage Kyle</name>
    <dbReference type="NCBI Taxonomy" id="2589665"/>
    <lineage>
        <taxon>Viruses</taxon>
        <taxon>Duplodnaviria</taxon>
        <taxon>Heunggongvirae</taxon>
        <taxon>Uroviricota</taxon>
        <taxon>Caudoviricetes</taxon>
        <taxon>Lindbergviridae</taxon>
        <taxon>Kylevirus</taxon>
        <taxon>Kylevirus kyle</taxon>
    </lineage>
</organism>
<evidence type="ECO:0000313" key="2">
    <source>
        <dbReference type="Proteomes" id="UP000319711"/>
    </source>
</evidence>
<name>A0A514A8R8_9CAUD</name>
<keyword evidence="2" id="KW-1185">Reference proteome</keyword>
<protein>
    <submittedName>
        <fullName evidence="1">Uncharacterized protein</fullName>
    </submittedName>
</protein>
<reference evidence="1 2" key="1">
    <citation type="submission" date="2019-06" db="EMBL/GenBank/DDBJ databases">
        <authorList>
            <person name="Fakulujo A."/>
            <person name="Fiaz D."/>
            <person name="Garg S."/>
            <person name="Gordon G."/>
            <person name="Haider Z."/>
            <person name="Hale A."/>
            <person name="Hodges K."/>
            <person name="Jacob L."/>
            <person name="Kandil F."/>
            <person name="Kincaid V."/>
            <person name="Melchor-Guerra M."/>
            <person name="Morrelli A."/>
            <person name="Morris R."/>
            <person name="Nawaz M."/>
            <person name="Nguyen N."/>
            <person name="Omair A."/>
            <person name="Pray J."/>
            <person name="Saleem H."/>
            <person name="Saravane K."/>
            <person name="Sharma A."/>
            <person name="Singh A."/>
            <person name="Walston M."/>
            <person name="Zaman H."/>
            <person name="Puthuveetil N."/>
            <person name="Do L."/>
            <person name="Islam N."/>
            <person name="Johnson A."/>
        </authorList>
    </citation>
    <scope>NUCLEOTIDE SEQUENCE [LARGE SCALE GENOMIC DNA]</scope>
</reference>